<protein>
    <submittedName>
        <fullName evidence="1">Putative LacI family transcriptional regulator</fullName>
    </submittedName>
</protein>
<proteinExistence type="predicted"/>
<sequence>MAAAPELDWLAILKREVAASSCQAVAAAMGVSRTAVSLLVNGKYTADPARMAAKVLETFTRVQCPHAGVPVSPQECGQRAGAMPTGSPGALRWWRACQRCPHNPLQLNKNPAA</sequence>
<keyword evidence="2" id="KW-1185">Reference proteome</keyword>
<dbReference type="PATRIC" id="fig|1121448.10.peg.920"/>
<evidence type="ECO:0000313" key="1">
    <source>
        <dbReference type="EMBL" id="AGW12808.1"/>
    </source>
</evidence>
<accession>T2G936</accession>
<dbReference type="STRING" id="1121448.DGI_0920"/>
<reference evidence="1 2" key="1">
    <citation type="journal article" date="2013" name="J. Bacteriol.">
        <title>Roles of HynAB and Ech, the only two hydrogenases found in the model sulfate reducer Desulfovibrio gigas.</title>
        <authorList>
            <person name="Morais-Silva F.O."/>
            <person name="Santos C.I."/>
            <person name="Rodrigues R."/>
            <person name="Pereira I.A."/>
            <person name="Rodrigues-Pousada C."/>
        </authorList>
    </citation>
    <scope>NUCLEOTIDE SEQUENCE [LARGE SCALE GENOMIC DNA]</scope>
    <source>
        <strain evidence="2">ATCC 19364 / DSM 1382 / NCIMB 9332 / VKM B-1759</strain>
    </source>
</reference>
<dbReference type="eggNOG" id="ENOG50334F4">
    <property type="taxonomic scope" value="Bacteria"/>
</dbReference>
<dbReference type="InterPro" id="IPR010982">
    <property type="entry name" value="Lambda_DNA-bd_dom_sf"/>
</dbReference>
<dbReference type="Gene3D" id="1.10.260.40">
    <property type="entry name" value="lambda repressor-like DNA-binding domains"/>
    <property type="match status" value="1"/>
</dbReference>
<gene>
    <name evidence="1" type="ORF">DGI_0920</name>
</gene>
<dbReference type="AlphaFoldDB" id="T2G936"/>
<reference evidence="2" key="2">
    <citation type="submission" date="2013-07" db="EMBL/GenBank/DDBJ databases">
        <authorList>
            <person name="Morais-Silva F.O."/>
            <person name="Rezende A.M."/>
            <person name="Pimentel C."/>
            <person name="Resende D.M."/>
            <person name="Santos C.I."/>
            <person name="Clemente C."/>
            <person name="de Oliveira L.M."/>
            <person name="da Silva S.M."/>
            <person name="Costa D.A."/>
            <person name="Varela-Raposo A."/>
            <person name="Horacio E.C.A."/>
            <person name="Matos M."/>
            <person name="Flores O."/>
            <person name="Ruiz J.C."/>
            <person name="Rodrigues-Pousada C."/>
        </authorList>
    </citation>
    <scope>NUCLEOTIDE SEQUENCE [LARGE SCALE GENOMIC DNA]</scope>
    <source>
        <strain evidence="2">ATCC 19364 / DSM 1382 / NCIMB 9332 / VKM B-1759</strain>
    </source>
</reference>
<dbReference type="KEGG" id="dgg:DGI_0920"/>
<dbReference type="RefSeq" id="WP_021759510.1">
    <property type="nucleotide sequence ID" value="NC_022444.1"/>
</dbReference>
<evidence type="ECO:0000313" key="2">
    <source>
        <dbReference type="Proteomes" id="UP000016587"/>
    </source>
</evidence>
<organism evidence="1 2">
    <name type="scientific">Megalodesulfovibrio gigas (strain ATCC 19364 / DSM 1382 / NCIMB 9332 / VKM B-1759)</name>
    <name type="common">Desulfovibrio gigas</name>
    <dbReference type="NCBI Taxonomy" id="1121448"/>
    <lineage>
        <taxon>Bacteria</taxon>
        <taxon>Pseudomonadati</taxon>
        <taxon>Thermodesulfobacteriota</taxon>
        <taxon>Desulfovibrionia</taxon>
        <taxon>Desulfovibrionales</taxon>
        <taxon>Desulfovibrionaceae</taxon>
        <taxon>Megalodesulfovibrio</taxon>
    </lineage>
</organism>
<dbReference type="HOGENOM" id="CLU_147807_1_0_7"/>
<name>T2G936_MEGG1</name>
<dbReference type="EMBL" id="CP006585">
    <property type="protein sequence ID" value="AGW12808.1"/>
    <property type="molecule type" value="Genomic_DNA"/>
</dbReference>
<dbReference type="GO" id="GO:0003677">
    <property type="term" value="F:DNA binding"/>
    <property type="evidence" value="ECO:0007669"/>
    <property type="project" value="InterPro"/>
</dbReference>
<dbReference type="Proteomes" id="UP000016587">
    <property type="component" value="Chromosome"/>
</dbReference>